<accession>A0A0C9Q8L9</accession>
<dbReference type="SUPFAM" id="SSF51569">
    <property type="entry name" value="Aldolase"/>
    <property type="match status" value="1"/>
</dbReference>
<comment type="caution">
    <text evidence="2">The sequence shown here is derived from an EMBL/GenBank/DDBJ whole genome shotgun (WGS) entry which is preliminary data.</text>
</comment>
<organism evidence="2 3">
    <name type="scientific">Lacticaseibacillus paracasei NRIC 0644</name>
    <dbReference type="NCBI Taxonomy" id="1435038"/>
    <lineage>
        <taxon>Bacteria</taxon>
        <taxon>Bacillati</taxon>
        <taxon>Bacillota</taxon>
        <taxon>Bacilli</taxon>
        <taxon>Lactobacillales</taxon>
        <taxon>Lactobacillaceae</taxon>
        <taxon>Lacticaseibacillus</taxon>
    </lineage>
</organism>
<dbReference type="PANTHER" id="PTHR10683">
    <property type="entry name" value="TRANSALDOLASE"/>
    <property type="match status" value="1"/>
</dbReference>
<sequence>MFIDTANLDQVKEMLSFNQFEGVTTNPKLLLKEGHPRFEQLGKIRDLKPGVLFVQLVGDTEEELLADYHELRKRFPDNDDTRMAFKIPLFEPGYRAVSAIRAEKPDECLLGTAVYSVRQGFMACVVDCDYIAPYVNRMEQLDIDPYSVIAETHSFYKSTDTHIKIMGASFKTASQVMAAIKAGAENVTISYDIFQQLMTNAAANDAIRVFNEEGHQLDKTAGI</sequence>
<dbReference type="RefSeq" id="WP_003568020.1">
    <property type="nucleotide sequence ID" value="NZ_BAYM01000060.1"/>
</dbReference>
<protein>
    <submittedName>
        <fullName evidence="2">Transaldolase</fullName>
    </submittedName>
</protein>
<dbReference type="AlphaFoldDB" id="A0A0C9Q8L9"/>
<dbReference type="PANTHER" id="PTHR10683:SF28">
    <property type="entry name" value="TRANSALDOLASE C"/>
    <property type="match status" value="1"/>
</dbReference>
<dbReference type="GeneID" id="57091314"/>
<keyword evidence="1" id="KW-0704">Schiff base</keyword>
<dbReference type="Pfam" id="PF00923">
    <property type="entry name" value="TAL_FSA"/>
    <property type="match status" value="1"/>
</dbReference>
<reference evidence="3" key="1">
    <citation type="submission" date="2014-05" db="EMBL/GenBank/DDBJ databases">
        <title>Whole genome sequencing of Lactobacillus casei NRIC0644.</title>
        <authorList>
            <person name="Atarashi H."/>
            <person name="Yoshida Y."/>
            <person name="Fujimura S."/>
            <person name="Tanaka N."/>
            <person name="Shiwa Y."/>
            <person name="Yoshikawa H."/>
            <person name="Okada S."/>
            <person name="Nakagawa J."/>
        </authorList>
    </citation>
    <scope>NUCLEOTIDE SEQUENCE [LARGE SCALE GENOMIC DNA]</scope>
    <source>
        <strain evidence="3">NRIC0644</strain>
    </source>
</reference>
<gene>
    <name evidence="2" type="ORF">LC0644_0781</name>
</gene>
<proteinExistence type="predicted"/>
<evidence type="ECO:0000256" key="1">
    <source>
        <dbReference type="ARBA" id="ARBA00023270"/>
    </source>
</evidence>
<evidence type="ECO:0000313" key="3">
    <source>
        <dbReference type="Proteomes" id="UP000032552"/>
    </source>
</evidence>
<dbReference type="InterPro" id="IPR001585">
    <property type="entry name" value="TAL/FSA"/>
</dbReference>
<dbReference type="Gene3D" id="3.20.20.70">
    <property type="entry name" value="Aldolase class I"/>
    <property type="match status" value="1"/>
</dbReference>
<dbReference type="Proteomes" id="UP000032552">
    <property type="component" value="Unassembled WGS sequence"/>
</dbReference>
<dbReference type="GO" id="GO:0005975">
    <property type="term" value="P:carbohydrate metabolic process"/>
    <property type="evidence" value="ECO:0007669"/>
    <property type="project" value="InterPro"/>
</dbReference>
<name>A0A0C9Q8L9_LACPA</name>
<dbReference type="EMBL" id="BAYM01000060">
    <property type="protein sequence ID" value="GAN36192.1"/>
    <property type="molecule type" value="Genomic_DNA"/>
</dbReference>
<dbReference type="InterPro" id="IPR013785">
    <property type="entry name" value="Aldolase_TIM"/>
</dbReference>
<evidence type="ECO:0000313" key="2">
    <source>
        <dbReference type="EMBL" id="GAN36192.1"/>
    </source>
</evidence>